<dbReference type="RefSeq" id="WP_231416886.1">
    <property type="nucleotide sequence ID" value="NZ_CP126446.1"/>
</dbReference>
<dbReference type="SUPFAM" id="SSF51735">
    <property type="entry name" value="NAD(P)-binding Rossmann-fold domains"/>
    <property type="match status" value="1"/>
</dbReference>
<dbReference type="Gene3D" id="3.40.50.720">
    <property type="entry name" value="NAD(P)-binding Rossmann-like Domain"/>
    <property type="match status" value="1"/>
</dbReference>
<accession>A0ABY8UV32</accession>
<evidence type="ECO:0000259" key="1">
    <source>
        <dbReference type="Pfam" id="PF07993"/>
    </source>
</evidence>
<keyword evidence="3" id="KW-1185">Reference proteome</keyword>
<evidence type="ECO:0000313" key="3">
    <source>
        <dbReference type="Proteomes" id="UP001236652"/>
    </source>
</evidence>
<reference evidence="2 3" key="1">
    <citation type="submission" date="2023-05" db="EMBL/GenBank/DDBJ databases">
        <title>Comparative genomics reveals the evidence of polycyclic aromatic hydrocarbons degradation in moderately halophilic genus Pontibacillus.</title>
        <authorList>
            <person name="Yang H."/>
            <person name="Qian Z."/>
        </authorList>
    </citation>
    <scope>NUCLEOTIDE SEQUENCE [LARGE SCALE GENOMIC DNA]</scope>
    <source>
        <strain evidence="3">HN14</strain>
    </source>
</reference>
<dbReference type="InterPro" id="IPR026055">
    <property type="entry name" value="FAR"/>
</dbReference>
<dbReference type="EMBL" id="CP126446">
    <property type="protein sequence ID" value="WIF96616.1"/>
    <property type="molecule type" value="Genomic_DNA"/>
</dbReference>
<dbReference type="InterPro" id="IPR013120">
    <property type="entry name" value="FAR_NAD-bd"/>
</dbReference>
<dbReference type="InterPro" id="IPR036291">
    <property type="entry name" value="NAD(P)-bd_dom_sf"/>
</dbReference>
<dbReference type="CDD" id="cd05263">
    <property type="entry name" value="MupV_like_SDR_e"/>
    <property type="match status" value="1"/>
</dbReference>
<sequence length="358" mass="41097">MARTYFITGFPGFVSSNLIKKLVDIDHDARFELLVYRDQIQKAYHAIEDMVHYSKITIIEGDITKSELGIDEGTRRRLTEEVTHVFHLAAIYDLAVPEDIAHRVNVNGTRNVLDFILPFSSLKRFIYFSTAYVSGDRSGSIYEDELECGQAFKNYYEETKYEAEVMVHSYMNKLPITIIRPGVVMGHSKTGETAKFDGPYFMMRFLDKFARLPIPYIGGGEALINLVPIDYVVDATTFLAHDETAKSKVFHLTDPEPLTVREVYRLIAQTLVGKTPSYTLPSSFVSKTLSLSLIRKWVQVERETIDYFTLQAYYDSANTIKHLKGTGIVCPRLADYMTHEVDYYKKHRHEPEKLIKVN</sequence>
<feature type="domain" description="Thioester reductase (TE)" evidence="1">
    <location>
        <begin position="7"/>
        <end position="235"/>
    </location>
</feature>
<proteinExistence type="predicted"/>
<name>A0ABY8UV32_9BACI</name>
<organism evidence="2 3">
    <name type="scientific">Pontibacillus chungwhensis</name>
    <dbReference type="NCBI Taxonomy" id="265426"/>
    <lineage>
        <taxon>Bacteria</taxon>
        <taxon>Bacillati</taxon>
        <taxon>Bacillota</taxon>
        <taxon>Bacilli</taxon>
        <taxon>Bacillales</taxon>
        <taxon>Bacillaceae</taxon>
        <taxon>Pontibacillus</taxon>
    </lineage>
</organism>
<dbReference type="Proteomes" id="UP001236652">
    <property type="component" value="Chromosome"/>
</dbReference>
<gene>
    <name evidence="2" type="ORF">QNI29_12730</name>
</gene>
<dbReference type="PANTHER" id="PTHR11011">
    <property type="entry name" value="MALE STERILITY PROTEIN 2-RELATED"/>
    <property type="match status" value="1"/>
</dbReference>
<protein>
    <submittedName>
        <fullName evidence="2">SDR family oxidoreductase</fullName>
    </submittedName>
</protein>
<evidence type="ECO:0000313" key="2">
    <source>
        <dbReference type="EMBL" id="WIF96616.1"/>
    </source>
</evidence>
<dbReference type="Pfam" id="PF07993">
    <property type="entry name" value="NAD_binding_4"/>
    <property type="match status" value="1"/>
</dbReference>